<protein>
    <submittedName>
        <fullName evidence="2">Uncharacterized protein</fullName>
    </submittedName>
</protein>
<organism evidence="2 3">
    <name type="scientific">Effrenium voratum</name>
    <dbReference type="NCBI Taxonomy" id="2562239"/>
    <lineage>
        <taxon>Eukaryota</taxon>
        <taxon>Sar</taxon>
        <taxon>Alveolata</taxon>
        <taxon>Dinophyceae</taxon>
        <taxon>Suessiales</taxon>
        <taxon>Symbiodiniaceae</taxon>
        <taxon>Effrenium</taxon>
    </lineage>
</organism>
<feature type="transmembrane region" description="Helical" evidence="1">
    <location>
        <begin position="28"/>
        <end position="48"/>
    </location>
</feature>
<gene>
    <name evidence="2" type="ORF">EVOR1521_LOCUS24931</name>
</gene>
<evidence type="ECO:0000256" key="1">
    <source>
        <dbReference type="SAM" id="Phobius"/>
    </source>
</evidence>
<keyword evidence="3" id="KW-1185">Reference proteome</keyword>
<sequence length="166" mass="18365">MGCATCGSKTNRFSTMSPGNGQSLSKGIHVLLLSSCFPVLSLLYSILFQALKENMPRQANSSTQKTGAWHLRVPVEGDIAHPPQTNFSIAKQTNVASKHGSFTFRNRDPPARNSSWGAAERRIFRTTFLPQDMWQWAERTSRREGQQVVGLDEPGAQEKLPVAMSC</sequence>
<dbReference type="Proteomes" id="UP001178507">
    <property type="component" value="Unassembled WGS sequence"/>
</dbReference>
<accession>A0AA36JB89</accession>
<evidence type="ECO:0000313" key="3">
    <source>
        <dbReference type="Proteomes" id="UP001178507"/>
    </source>
</evidence>
<keyword evidence="1" id="KW-1133">Transmembrane helix</keyword>
<proteinExistence type="predicted"/>
<keyword evidence="1" id="KW-0812">Transmembrane</keyword>
<keyword evidence="1" id="KW-0472">Membrane</keyword>
<comment type="caution">
    <text evidence="2">The sequence shown here is derived from an EMBL/GenBank/DDBJ whole genome shotgun (WGS) entry which is preliminary data.</text>
</comment>
<dbReference type="AlphaFoldDB" id="A0AA36JB89"/>
<reference evidence="2" key="1">
    <citation type="submission" date="2023-08" db="EMBL/GenBank/DDBJ databases">
        <authorList>
            <person name="Chen Y."/>
            <person name="Shah S."/>
            <person name="Dougan E. K."/>
            <person name="Thang M."/>
            <person name="Chan C."/>
        </authorList>
    </citation>
    <scope>NUCLEOTIDE SEQUENCE</scope>
</reference>
<evidence type="ECO:0000313" key="2">
    <source>
        <dbReference type="EMBL" id="CAJ1401889.1"/>
    </source>
</evidence>
<name>A0AA36JB89_9DINO</name>
<dbReference type="EMBL" id="CAUJNA010003432">
    <property type="protein sequence ID" value="CAJ1401889.1"/>
    <property type="molecule type" value="Genomic_DNA"/>
</dbReference>